<dbReference type="Proteomes" id="UP001221757">
    <property type="component" value="Unassembled WGS sequence"/>
</dbReference>
<comment type="caution">
    <text evidence="2">The sequence shown here is derived from an EMBL/GenBank/DDBJ whole genome shotgun (WGS) entry which is preliminary data.</text>
</comment>
<protein>
    <submittedName>
        <fullName evidence="2">Uncharacterized protein</fullName>
    </submittedName>
</protein>
<dbReference type="EMBL" id="JARKIE010000045">
    <property type="protein sequence ID" value="KAJ7693576.1"/>
    <property type="molecule type" value="Genomic_DNA"/>
</dbReference>
<accession>A0AAD7DKK7</accession>
<keyword evidence="1" id="KW-0812">Transmembrane</keyword>
<sequence>MYGGTRQRFPCDPPTVDHSFGSWLFPPQPARWNYSATGSSFRAPSPQNLQVHVRPDPFFLRTADAFMSPTVDSSAIGSLVSDTRAPSVVSVHRPHRVSPSTASRPDPRRHDLGPICFLSLNFLSLCSFLIFFWGGRMREHGATNAQHLSKAFPCSLQRNDFHCIHTHICKTQLPSQKTKRVPHRLLYFQALCHLPSGFPLILALRAPSGTVGETLGDTTAVKVDVAG</sequence>
<gene>
    <name evidence="2" type="ORF">B0H17DRAFT_488811</name>
</gene>
<proteinExistence type="predicted"/>
<name>A0AAD7DKK7_MYCRO</name>
<feature type="transmembrane region" description="Helical" evidence="1">
    <location>
        <begin position="112"/>
        <end position="133"/>
    </location>
</feature>
<dbReference type="AlphaFoldDB" id="A0AAD7DKK7"/>
<organism evidence="2 3">
    <name type="scientific">Mycena rosella</name>
    <name type="common">Pink bonnet</name>
    <name type="synonym">Agaricus rosellus</name>
    <dbReference type="NCBI Taxonomy" id="1033263"/>
    <lineage>
        <taxon>Eukaryota</taxon>
        <taxon>Fungi</taxon>
        <taxon>Dikarya</taxon>
        <taxon>Basidiomycota</taxon>
        <taxon>Agaricomycotina</taxon>
        <taxon>Agaricomycetes</taxon>
        <taxon>Agaricomycetidae</taxon>
        <taxon>Agaricales</taxon>
        <taxon>Marasmiineae</taxon>
        <taxon>Mycenaceae</taxon>
        <taxon>Mycena</taxon>
    </lineage>
</organism>
<evidence type="ECO:0000256" key="1">
    <source>
        <dbReference type="SAM" id="Phobius"/>
    </source>
</evidence>
<keyword evidence="1" id="KW-0472">Membrane</keyword>
<keyword evidence="1" id="KW-1133">Transmembrane helix</keyword>
<evidence type="ECO:0000313" key="3">
    <source>
        <dbReference type="Proteomes" id="UP001221757"/>
    </source>
</evidence>
<keyword evidence="3" id="KW-1185">Reference proteome</keyword>
<evidence type="ECO:0000313" key="2">
    <source>
        <dbReference type="EMBL" id="KAJ7693576.1"/>
    </source>
</evidence>
<reference evidence="2" key="1">
    <citation type="submission" date="2023-03" db="EMBL/GenBank/DDBJ databases">
        <title>Massive genome expansion in bonnet fungi (Mycena s.s.) driven by repeated elements and novel gene families across ecological guilds.</title>
        <authorList>
            <consortium name="Lawrence Berkeley National Laboratory"/>
            <person name="Harder C.B."/>
            <person name="Miyauchi S."/>
            <person name="Viragh M."/>
            <person name="Kuo A."/>
            <person name="Thoen E."/>
            <person name="Andreopoulos B."/>
            <person name="Lu D."/>
            <person name="Skrede I."/>
            <person name="Drula E."/>
            <person name="Henrissat B."/>
            <person name="Morin E."/>
            <person name="Kohler A."/>
            <person name="Barry K."/>
            <person name="LaButti K."/>
            <person name="Morin E."/>
            <person name="Salamov A."/>
            <person name="Lipzen A."/>
            <person name="Mereny Z."/>
            <person name="Hegedus B."/>
            <person name="Baldrian P."/>
            <person name="Stursova M."/>
            <person name="Weitz H."/>
            <person name="Taylor A."/>
            <person name="Grigoriev I.V."/>
            <person name="Nagy L.G."/>
            <person name="Martin F."/>
            <person name="Kauserud H."/>
        </authorList>
    </citation>
    <scope>NUCLEOTIDE SEQUENCE</scope>
    <source>
        <strain evidence="2">CBHHK067</strain>
    </source>
</reference>